<dbReference type="AlphaFoldDB" id="A0A3A2ZBR7"/>
<feature type="compositionally biased region" description="Polar residues" evidence="1">
    <location>
        <begin position="458"/>
        <end position="472"/>
    </location>
</feature>
<feature type="region of interest" description="Disordered" evidence="1">
    <location>
        <begin position="53"/>
        <end position="73"/>
    </location>
</feature>
<feature type="compositionally biased region" description="Polar residues" evidence="1">
    <location>
        <begin position="150"/>
        <end position="191"/>
    </location>
</feature>
<dbReference type="EMBL" id="MVGC01000500">
    <property type="protein sequence ID" value="RJE18747.1"/>
    <property type="molecule type" value="Genomic_DNA"/>
</dbReference>
<evidence type="ECO:0000313" key="3">
    <source>
        <dbReference type="Proteomes" id="UP000266188"/>
    </source>
</evidence>
<dbReference type="OrthoDB" id="3870679at2759"/>
<evidence type="ECO:0000256" key="1">
    <source>
        <dbReference type="SAM" id="MobiDB-lite"/>
    </source>
</evidence>
<feature type="region of interest" description="Disordered" evidence="1">
    <location>
        <begin position="739"/>
        <end position="758"/>
    </location>
</feature>
<feature type="compositionally biased region" description="Polar residues" evidence="1">
    <location>
        <begin position="201"/>
        <end position="211"/>
    </location>
</feature>
<comment type="caution">
    <text evidence="2">The sequence shown here is derived from an EMBL/GenBank/DDBJ whole genome shotgun (WGS) entry which is preliminary data.</text>
</comment>
<reference evidence="3" key="1">
    <citation type="submission" date="2017-02" db="EMBL/GenBank/DDBJ databases">
        <authorList>
            <person name="Tafer H."/>
            <person name="Lopandic K."/>
        </authorList>
    </citation>
    <scope>NUCLEOTIDE SEQUENCE [LARGE SCALE GENOMIC DNA]</scope>
    <source>
        <strain evidence="3">CBS 366.77</strain>
    </source>
</reference>
<sequence length="888" mass="98128">MPSVEVFSDAAIPSSHRPLFRSHKTLPRKRDVGPLVDALHIYSGQDAVPANGNSIATAPSLPLTPPVVNDDDGKTTELELQANESIKSDRTIQALTPTRSQRLLTPDITPPRNTSNNQPDTNQLPQLLSSSRAESFRTACENIPSDAETENSFLSTRSLQQSRQNAQTQKLLQESGQQTLSAYSGAVSTPREQPIDADRSISGSCHSQSVNSRREYRTDALAITPTRKKPLSSSDQNNVCATDVSAPSVKETRDPLDVPERGRSLRDRVNDSQKDISSPSVEQFGEVIGWPSMENPSNPIETPDSRRLSGVSTASTVEAIIIDSPRPAKRALRHTEKRLSLRSASSPITRSERTSIASNPDSQHRLIHKAARITEQDRRSIASEMSVSAASTLGAVQSNVEVVPVVVIPERRSSLQSSNANSRDQSRSCSRRSSQRTTLASRSRAGSHDRPRRRNRTVSDSAPRLSQESNPRGRSFSRPVIPPRSSSLSAPTSRNNSRATSLTSESLRHHTLAMEPEGQKPETKLEVQGSHGSASDHSHDNQGAPNGHLAVSADGMGELRPPSLPVTQGSIHSLSPGPVEISEATAVSFFPHNNESLLLVNQKVMPESPAVQAVKKNYRGMLDGPRTPHGSSQTLPADVESPLRNPRPPSKPPACKVIPPTPTDEVDRQFGGQGDSESSNGGLGRRFGSVRRALSARQRSNSSSTPVKRSFSTSAKSRKPVTDIDSRLQSFWRPRRFWDDSAETSPEKKEPLDERSPETNQIISNSLGMPQQQIIFEGPRLARRNLETRRFVDGTIRPYPSRDKLMESRVLSPDILRKGSPLHQRRFRSIRWLKLRFRPIRLRNIRKRMGRSMQRREEQKWHARRQNLKQSIGDVVHVDSSNLNLNVH</sequence>
<protein>
    <submittedName>
        <fullName evidence="2">Uncharacterized protein</fullName>
    </submittedName>
</protein>
<proteinExistence type="predicted"/>
<feature type="region of interest" description="Disordered" evidence="1">
    <location>
        <begin position="413"/>
        <end position="570"/>
    </location>
</feature>
<name>A0A3A2ZBR7_9EURO</name>
<feature type="region of interest" description="Disordered" evidence="1">
    <location>
        <begin position="620"/>
        <end position="723"/>
    </location>
</feature>
<feature type="compositionally biased region" description="Polar residues" evidence="1">
    <location>
        <begin position="697"/>
        <end position="715"/>
    </location>
</feature>
<feature type="compositionally biased region" description="Polar residues" evidence="1">
    <location>
        <begin position="342"/>
        <end position="361"/>
    </location>
</feature>
<keyword evidence="3" id="KW-1185">Reference proteome</keyword>
<evidence type="ECO:0000313" key="2">
    <source>
        <dbReference type="EMBL" id="RJE18747.1"/>
    </source>
</evidence>
<feature type="region of interest" description="Disordered" evidence="1">
    <location>
        <begin position="95"/>
        <end position="125"/>
    </location>
</feature>
<feature type="compositionally biased region" description="Polar residues" evidence="1">
    <location>
        <begin position="484"/>
        <end position="505"/>
    </location>
</feature>
<gene>
    <name evidence="2" type="ORF">PHISCL_08921</name>
</gene>
<accession>A0A3A2ZBR7</accession>
<feature type="compositionally biased region" description="Basic and acidic residues" evidence="1">
    <location>
        <begin position="745"/>
        <end position="757"/>
    </location>
</feature>
<dbReference type="STRING" id="2070753.A0A3A2ZBR7"/>
<feature type="compositionally biased region" description="Basic and acidic residues" evidence="1">
    <location>
        <begin position="250"/>
        <end position="274"/>
    </location>
</feature>
<dbReference type="Proteomes" id="UP000266188">
    <property type="component" value="Unassembled WGS sequence"/>
</dbReference>
<feature type="region of interest" description="Disordered" evidence="1">
    <location>
        <begin position="143"/>
        <end position="311"/>
    </location>
</feature>
<feature type="region of interest" description="Disordered" evidence="1">
    <location>
        <begin position="337"/>
        <end position="363"/>
    </location>
</feature>
<feature type="compositionally biased region" description="Polar residues" evidence="1">
    <location>
        <begin position="231"/>
        <end position="240"/>
    </location>
</feature>
<feature type="compositionally biased region" description="Polar residues" evidence="1">
    <location>
        <begin position="111"/>
        <end position="125"/>
    </location>
</feature>
<organism evidence="2 3">
    <name type="scientific">Aspergillus sclerotialis</name>
    <dbReference type="NCBI Taxonomy" id="2070753"/>
    <lineage>
        <taxon>Eukaryota</taxon>
        <taxon>Fungi</taxon>
        <taxon>Dikarya</taxon>
        <taxon>Ascomycota</taxon>
        <taxon>Pezizomycotina</taxon>
        <taxon>Eurotiomycetes</taxon>
        <taxon>Eurotiomycetidae</taxon>
        <taxon>Eurotiales</taxon>
        <taxon>Aspergillaceae</taxon>
        <taxon>Aspergillus</taxon>
        <taxon>Aspergillus subgen. Polypaecilum</taxon>
    </lineage>
</organism>